<dbReference type="AlphaFoldDB" id="A0A1X3RIU7"/>
<name>A0A1X3RIU7_9GAMM</name>
<evidence type="ECO:0000313" key="3">
    <source>
        <dbReference type="Proteomes" id="UP000194020"/>
    </source>
</evidence>
<dbReference type="RefSeq" id="WP_094110363.1">
    <property type="nucleotide sequence ID" value="NZ_LUTP01000108.1"/>
</dbReference>
<dbReference type="InterPro" id="IPR012433">
    <property type="entry name" value="Imm11"/>
</dbReference>
<organism evidence="2 3">
    <name type="scientific">Lonsdalea iberica</name>
    <dbReference type="NCBI Taxonomy" id="1082703"/>
    <lineage>
        <taxon>Bacteria</taxon>
        <taxon>Pseudomonadati</taxon>
        <taxon>Pseudomonadota</taxon>
        <taxon>Gammaproteobacteria</taxon>
        <taxon>Enterobacterales</taxon>
        <taxon>Pectobacteriaceae</taxon>
        <taxon>Lonsdalea</taxon>
    </lineage>
</organism>
<evidence type="ECO:0000313" key="2">
    <source>
        <dbReference type="EMBL" id="OSN01655.1"/>
    </source>
</evidence>
<evidence type="ECO:0000259" key="1">
    <source>
        <dbReference type="Pfam" id="PF07791"/>
    </source>
</evidence>
<dbReference type="EMBL" id="LUTP01000108">
    <property type="protein sequence ID" value="OSN01655.1"/>
    <property type="molecule type" value="Genomic_DNA"/>
</dbReference>
<proteinExistence type="predicted"/>
<feature type="domain" description="Immunity MXAN-0049 protein" evidence="1">
    <location>
        <begin position="70"/>
        <end position="196"/>
    </location>
</feature>
<sequence>MTHSESEFFVIEYSPNDEGIPHFMDKKWVPELPDYDLFTAPPSPDDFADGYTVKVKSYKLDGDYFPNDNLISSDMLMLLSELNVKCISIPTAVGLYKSKAPSKRYYLFYILSYLSIMDESESIFTISTDIETGELNTPEAKGLDKIYYEKIDKFKVKSDIKEHLFFCREISKPVCSSTFKSRYESLKLSGVKFKKIDGNYKYDAWSGW</sequence>
<gene>
    <name evidence="2" type="ORF">AU511_16530</name>
</gene>
<dbReference type="OrthoDB" id="6872608at2"/>
<comment type="caution">
    <text evidence="2">The sequence shown here is derived from an EMBL/GenBank/DDBJ whole genome shotgun (WGS) entry which is preliminary data.</text>
</comment>
<accession>A0A1X3RIU7</accession>
<dbReference type="Proteomes" id="UP000194020">
    <property type="component" value="Unassembled WGS sequence"/>
</dbReference>
<dbReference type="Pfam" id="PF07791">
    <property type="entry name" value="Imm11"/>
    <property type="match status" value="1"/>
</dbReference>
<reference evidence="2 3" key="1">
    <citation type="submission" date="2016-02" db="EMBL/GenBank/DDBJ databases">
        <title>Species-wide whole genome sequencing reveals diversity, host range in Lonsdalea quercina.</title>
        <authorList>
            <person name="Li Y."/>
        </authorList>
    </citation>
    <scope>NUCLEOTIDE SEQUENCE [LARGE SCALE GENOMIC DNA]</scope>
    <source>
        <strain evidence="2 3">LMG 26264</strain>
    </source>
</reference>
<protein>
    <recommendedName>
        <fullName evidence="1">Immunity MXAN-0049 protein domain-containing protein</fullName>
    </recommendedName>
</protein>